<name>A0A835Q1H7_VANPL</name>
<evidence type="ECO:0008006" key="7">
    <source>
        <dbReference type="Google" id="ProtNLM"/>
    </source>
</evidence>
<accession>A0A835Q1H7</accession>
<feature type="coiled-coil region" evidence="3">
    <location>
        <begin position="60"/>
        <end position="186"/>
    </location>
</feature>
<gene>
    <name evidence="5" type="ORF">HPP92_020565</name>
</gene>
<dbReference type="OrthoDB" id="1908108at2759"/>
<dbReference type="GO" id="GO:0009904">
    <property type="term" value="P:chloroplast accumulation movement"/>
    <property type="evidence" value="ECO:0007669"/>
    <property type="project" value="TreeGrafter"/>
</dbReference>
<evidence type="ECO:0000313" key="6">
    <source>
        <dbReference type="Proteomes" id="UP000636800"/>
    </source>
</evidence>
<comment type="similarity">
    <text evidence="1">Belongs to the WEB family.</text>
</comment>
<evidence type="ECO:0000256" key="1">
    <source>
        <dbReference type="ARBA" id="ARBA00005485"/>
    </source>
</evidence>
<reference evidence="5 6" key="1">
    <citation type="journal article" date="2020" name="Nat. Food">
        <title>A phased Vanilla planifolia genome enables genetic improvement of flavour and production.</title>
        <authorList>
            <person name="Hasing T."/>
            <person name="Tang H."/>
            <person name="Brym M."/>
            <person name="Khazi F."/>
            <person name="Huang T."/>
            <person name="Chambers A.H."/>
        </authorList>
    </citation>
    <scope>NUCLEOTIDE SEQUENCE [LARGE SCALE GENOMIC DNA]</scope>
    <source>
        <tissue evidence="5">Leaf</tissue>
    </source>
</reference>
<dbReference type="GO" id="GO:0009903">
    <property type="term" value="P:chloroplast avoidance movement"/>
    <property type="evidence" value="ECO:0007669"/>
    <property type="project" value="TreeGrafter"/>
</dbReference>
<dbReference type="EMBL" id="JADCNL010000010">
    <property type="protein sequence ID" value="KAG0464496.1"/>
    <property type="molecule type" value="Genomic_DNA"/>
</dbReference>
<protein>
    <recommendedName>
        <fullName evidence="7">WEB family protein</fullName>
    </recommendedName>
</protein>
<proteinExistence type="inferred from homology"/>
<evidence type="ECO:0000313" key="5">
    <source>
        <dbReference type="EMBL" id="KAG0464496.1"/>
    </source>
</evidence>
<dbReference type="AlphaFoldDB" id="A0A835Q1H7"/>
<comment type="caution">
    <text evidence="5">The sequence shown here is derived from an EMBL/GenBank/DDBJ whole genome shotgun (WGS) entry which is preliminary data.</text>
</comment>
<dbReference type="Pfam" id="PF05701">
    <property type="entry name" value="WEMBL"/>
    <property type="match status" value="1"/>
</dbReference>
<feature type="region of interest" description="Disordered" evidence="4">
    <location>
        <begin position="532"/>
        <end position="595"/>
    </location>
</feature>
<evidence type="ECO:0000256" key="3">
    <source>
        <dbReference type="SAM" id="Coils"/>
    </source>
</evidence>
<feature type="region of interest" description="Disordered" evidence="4">
    <location>
        <begin position="1"/>
        <end position="22"/>
    </location>
</feature>
<keyword evidence="6" id="KW-1185">Reference proteome</keyword>
<feature type="compositionally biased region" description="Polar residues" evidence="4">
    <location>
        <begin position="1"/>
        <end position="13"/>
    </location>
</feature>
<dbReference type="GO" id="GO:0005829">
    <property type="term" value="C:cytosol"/>
    <property type="evidence" value="ECO:0007669"/>
    <property type="project" value="TreeGrafter"/>
</dbReference>
<dbReference type="InterPro" id="IPR008545">
    <property type="entry name" value="Web"/>
</dbReference>
<evidence type="ECO:0000256" key="2">
    <source>
        <dbReference type="ARBA" id="ARBA00023054"/>
    </source>
</evidence>
<evidence type="ECO:0000256" key="4">
    <source>
        <dbReference type="SAM" id="MobiDB-lite"/>
    </source>
</evidence>
<dbReference type="PANTHER" id="PTHR32054">
    <property type="entry name" value="HEAVY CHAIN, PUTATIVE, EXPRESSED-RELATED-RELATED"/>
    <property type="match status" value="1"/>
</dbReference>
<sequence length="595" mass="66698">MLGIKSRSTTAESPKSEVGEIDRSAPFESVKAAVSLFGEVAFSGDKSSSRRSKSFSNEKALATETKLQLVQKEINKFKEQLHNAEAKRFQALAELEKAKAEVDDLTIEISSINESKEQALQVAEDAKSQINQLEESRHDGRTEKDNALKHELDGARKQYATALSELDAAKQELRRIRTEIEASVDAKATAIEQEIQAKQLSDANKRKATQLSKDIAAAHESLMHVKLATEKAKQEESRIILENESKKKFFIVALEETETRLASLKKDFDPQLQGILKRKLEETEASICCLQKQIKYAKASDPELIVMLNREMDGAIQVLKKVEEEKRFLQSEVESLKLQLEDVKTEHSKLKENITEIDCKANPCSVIAAESDAPHKEVEKLKMKADDLRSEAEEARLAFADAEGKMQIALRELEEAKVAEARSTQQIKELSKKASESRSSISELGANVTISRAEYESLRRKVEDIEKLTNMKLAAAMAKAEAVRASENEAIKRLEVAQKEMKDMEAATENALKRTEMAKEAKKAVEGELKRWRDQKKKGESIAQVMEKSDRKMNKTPSRKALLPALSGIFHRKKSLLDGSRSPSELANDKHEKDV</sequence>
<keyword evidence="2 3" id="KW-0175">Coiled coil</keyword>
<dbReference type="PANTHER" id="PTHR32054:SF3">
    <property type="entry name" value="HEAVY CHAIN, PUTATIVE, EXPRESSED-RELATED"/>
    <property type="match status" value="1"/>
</dbReference>
<dbReference type="Proteomes" id="UP000636800">
    <property type="component" value="Chromosome 10"/>
</dbReference>
<organism evidence="5 6">
    <name type="scientific">Vanilla planifolia</name>
    <name type="common">Vanilla</name>
    <dbReference type="NCBI Taxonomy" id="51239"/>
    <lineage>
        <taxon>Eukaryota</taxon>
        <taxon>Viridiplantae</taxon>
        <taxon>Streptophyta</taxon>
        <taxon>Embryophyta</taxon>
        <taxon>Tracheophyta</taxon>
        <taxon>Spermatophyta</taxon>
        <taxon>Magnoliopsida</taxon>
        <taxon>Liliopsida</taxon>
        <taxon>Asparagales</taxon>
        <taxon>Orchidaceae</taxon>
        <taxon>Vanilloideae</taxon>
        <taxon>Vanilleae</taxon>
        <taxon>Vanilla</taxon>
    </lineage>
</organism>